<evidence type="ECO:0000256" key="1">
    <source>
        <dbReference type="ARBA" id="ARBA00007401"/>
    </source>
</evidence>
<dbReference type="EMBL" id="RKHR01000004">
    <property type="protein sequence ID" value="ROS01190.1"/>
    <property type="molecule type" value="Genomic_DNA"/>
</dbReference>
<organism evidence="7 8">
    <name type="scientific">Sinobacterium caligoides</name>
    <dbReference type="NCBI Taxonomy" id="933926"/>
    <lineage>
        <taxon>Bacteria</taxon>
        <taxon>Pseudomonadati</taxon>
        <taxon>Pseudomonadota</taxon>
        <taxon>Gammaproteobacteria</taxon>
        <taxon>Cellvibrionales</taxon>
        <taxon>Spongiibacteraceae</taxon>
        <taxon>Sinobacterium</taxon>
    </lineage>
</organism>
<comment type="similarity">
    <text evidence="1">Belongs to the glycosyl hydrolase 2 family.</text>
</comment>
<dbReference type="Pfam" id="PF02837">
    <property type="entry name" value="Glyco_hydro_2_N"/>
    <property type="match status" value="1"/>
</dbReference>
<dbReference type="InterPro" id="IPR013783">
    <property type="entry name" value="Ig-like_fold"/>
</dbReference>
<gene>
    <name evidence="7" type="ORF">EDC56_1618</name>
</gene>
<keyword evidence="4" id="KW-0732">Signal</keyword>
<dbReference type="InterPro" id="IPR036156">
    <property type="entry name" value="Beta-gal/glucu_dom_sf"/>
</dbReference>
<dbReference type="PRINTS" id="PR00132">
    <property type="entry name" value="GLHYDRLASE2"/>
</dbReference>
<dbReference type="InterPro" id="IPR051913">
    <property type="entry name" value="GH2_Domain-Containing"/>
</dbReference>
<evidence type="ECO:0000256" key="3">
    <source>
        <dbReference type="ARBA" id="ARBA00023295"/>
    </source>
</evidence>
<feature type="domain" description="Glycoside hydrolase family 2 catalytic" evidence="5">
    <location>
        <begin position="346"/>
        <end position="630"/>
    </location>
</feature>
<dbReference type="GO" id="GO:0005975">
    <property type="term" value="P:carbohydrate metabolic process"/>
    <property type="evidence" value="ECO:0007669"/>
    <property type="project" value="InterPro"/>
</dbReference>
<keyword evidence="3" id="KW-0326">Glycosidase</keyword>
<proteinExistence type="inferred from homology"/>
<dbReference type="AlphaFoldDB" id="A0A3N2DN43"/>
<dbReference type="RefSeq" id="WP_123712012.1">
    <property type="nucleotide sequence ID" value="NZ_RKHR01000004.1"/>
</dbReference>
<evidence type="ECO:0000259" key="6">
    <source>
        <dbReference type="Pfam" id="PF02837"/>
    </source>
</evidence>
<name>A0A3N2DN43_9GAMM</name>
<dbReference type="Gene3D" id="2.60.120.260">
    <property type="entry name" value="Galactose-binding domain-like"/>
    <property type="match status" value="1"/>
</dbReference>
<dbReference type="SUPFAM" id="SSF49785">
    <property type="entry name" value="Galactose-binding domain-like"/>
    <property type="match status" value="1"/>
</dbReference>
<dbReference type="SUPFAM" id="SSF49303">
    <property type="entry name" value="beta-Galactosidase/glucuronidase domain"/>
    <property type="match status" value="1"/>
</dbReference>
<dbReference type="InterPro" id="IPR006104">
    <property type="entry name" value="Glyco_hydro_2_N"/>
</dbReference>
<dbReference type="PANTHER" id="PTHR42732:SF1">
    <property type="entry name" value="BETA-MANNOSIDASE"/>
    <property type="match status" value="1"/>
</dbReference>
<reference evidence="7 8" key="1">
    <citation type="submission" date="2018-11" db="EMBL/GenBank/DDBJ databases">
        <title>Genomic Encyclopedia of Type Strains, Phase IV (KMG-IV): sequencing the most valuable type-strain genomes for metagenomic binning, comparative biology and taxonomic classification.</title>
        <authorList>
            <person name="Goeker M."/>
        </authorList>
    </citation>
    <scope>NUCLEOTIDE SEQUENCE [LARGE SCALE GENOMIC DNA]</scope>
    <source>
        <strain evidence="7 8">DSM 100316</strain>
    </source>
</reference>
<feature type="chain" id="PRO_5018177130" evidence="4">
    <location>
        <begin position="23"/>
        <end position="697"/>
    </location>
</feature>
<dbReference type="SUPFAM" id="SSF51445">
    <property type="entry name" value="(Trans)glycosidases"/>
    <property type="match status" value="1"/>
</dbReference>
<feature type="signal peptide" evidence="4">
    <location>
        <begin position="1"/>
        <end position="22"/>
    </location>
</feature>
<dbReference type="InterPro" id="IPR008979">
    <property type="entry name" value="Galactose-bd-like_sf"/>
</dbReference>
<dbReference type="Gene3D" id="2.60.40.10">
    <property type="entry name" value="Immunoglobulins"/>
    <property type="match status" value="1"/>
</dbReference>
<dbReference type="Pfam" id="PF02836">
    <property type="entry name" value="Glyco_hydro_2_C"/>
    <property type="match status" value="1"/>
</dbReference>
<protein>
    <submittedName>
        <fullName evidence="7">Beta-glucuronidase</fullName>
    </submittedName>
</protein>
<accession>A0A3N2DN43</accession>
<keyword evidence="2" id="KW-0378">Hydrolase</keyword>
<evidence type="ECO:0000256" key="2">
    <source>
        <dbReference type="ARBA" id="ARBA00022801"/>
    </source>
</evidence>
<sequence length="697" mass="78964">MKITVNYCWAVCLTLLCTLILAGCDSDPKALSADSSLLQDTVADCSVVDDVVNDENPLFTPLNLQPIKPAEALLVNITNRKTVSLNGSWRYIIDQLAVGDASPLLYGGVGENRQAAKNELLEYQFSDRYRLQVPGDWNTQQEALFWYRGVVWYQREFDYQPPADKRVHLYFGAVNFSADVYLNGRLLVRHRGGFTPFNTDISDYLLSGRNTLVVKVDSMSGPSEVPTEYNDWMNYGGITRDVLLVETEKTYISNYKLQLASNDSSMIEGWLQLAGDSVANKEVVLNIAEAEIEQTVRTNKNGYAAFRFKAAVDFWSPKSPRLYDIRWRYGAEKVLHDQIGFRSIKTQGEDILLNGQSIFLYGISNHEESLLHPGRANSQADADAVIKRVQQLNANFLRLAHYPHNEYIVRAADKAGIMLWSELPVYHNIDFANPCTLASAKRQYREMIDRDQNRAAIIMWSLGNETPESEARNRFFFDMAKHVRSLDDTRLLTAALLGFGAMEDIGRYLAKLIAAQRSSLLGMLIDPEPVVIEVTDPLGEVVDVLGYNEYLGWYPSGPMAEAMRENGLEVSEAELRALMLESMEKFSIVTPFNKPLLISEFGAGAKPGLHSKEGEVWSEEYQSKVYVQQLKMLANSSALRGLSPWVLKDFRAPYRLNTDTQDYWNRKGLLSEDGREKQAFQLLADYYRQHAENYQIQ</sequence>
<dbReference type="PANTHER" id="PTHR42732">
    <property type="entry name" value="BETA-GALACTOSIDASE"/>
    <property type="match status" value="1"/>
</dbReference>
<dbReference type="InterPro" id="IPR006101">
    <property type="entry name" value="Glyco_hydro_2"/>
</dbReference>
<evidence type="ECO:0000313" key="8">
    <source>
        <dbReference type="Proteomes" id="UP000275394"/>
    </source>
</evidence>
<dbReference type="Gene3D" id="3.20.20.80">
    <property type="entry name" value="Glycosidases"/>
    <property type="match status" value="1"/>
</dbReference>
<dbReference type="PROSITE" id="PS51257">
    <property type="entry name" value="PROKAR_LIPOPROTEIN"/>
    <property type="match status" value="1"/>
</dbReference>
<dbReference type="Proteomes" id="UP000275394">
    <property type="component" value="Unassembled WGS sequence"/>
</dbReference>
<evidence type="ECO:0000259" key="5">
    <source>
        <dbReference type="Pfam" id="PF02836"/>
    </source>
</evidence>
<feature type="domain" description="Glycosyl hydrolases family 2 sugar binding" evidence="6">
    <location>
        <begin position="84"/>
        <end position="246"/>
    </location>
</feature>
<dbReference type="InterPro" id="IPR017853">
    <property type="entry name" value="GH"/>
</dbReference>
<dbReference type="InterPro" id="IPR006103">
    <property type="entry name" value="Glyco_hydro_2_cat"/>
</dbReference>
<dbReference type="GO" id="GO:0004553">
    <property type="term" value="F:hydrolase activity, hydrolyzing O-glycosyl compounds"/>
    <property type="evidence" value="ECO:0007669"/>
    <property type="project" value="InterPro"/>
</dbReference>
<keyword evidence="8" id="KW-1185">Reference proteome</keyword>
<evidence type="ECO:0000313" key="7">
    <source>
        <dbReference type="EMBL" id="ROS01190.1"/>
    </source>
</evidence>
<evidence type="ECO:0000256" key="4">
    <source>
        <dbReference type="SAM" id="SignalP"/>
    </source>
</evidence>
<dbReference type="OrthoDB" id="9758603at2"/>
<comment type="caution">
    <text evidence="7">The sequence shown here is derived from an EMBL/GenBank/DDBJ whole genome shotgun (WGS) entry which is preliminary data.</text>
</comment>